<dbReference type="EMBL" id="PDSK01000093">
    <property type="protein sequence ID" value="PIE33884.1"/>
    <property type="molecule type" value="Genomic_DNA"/>
</dbReference>
<proteinExistence type="predicted"/>
<gene>
    <name evidence="1" type="ORF">CSA56_09345</name>
</gene>
<evidence type="ECO:0000313" key="1">
    <source>
        <dbReference type="EMBL" id="PIE33884.1"/>
    </source>
</evidence>
<sequence>MVSFVHELDFSDEDYIIEHFQSIPDITEYILASDLYPLATLSEVVKTLVKALENGQLNNVQRDEYHRTITKIESVVSTRIDYVSSIIDSLLGRESFEVHEFSLDESATSEILFHIDLIKDVSLSPEINPDDYKNALRKFIKTLKFRFNNGLEIHKTLYTLTFEEIAERFEDFPKELLEEYKRFLEDSLAMTQSHIPVKPIQIHHLKETLFKILESMGVRILQSKSLHLRAEYSALLKEIETLLTGLELDFGQKIVDRFSDLLPKYIAENWNLPVIKHNRKLVELLIDHMEDASLLSDLYMILINLASAESIQHQKKQELARITLRDVEKLDYVVKDEENARLIQMKKFGSLEIAEQARELIKLSVYGLCEYISKFEVEELGKYPIGIIKSTEKMLKDLKQHRLRESDLQSLQNFTDYKRAVGIVNETVFTYDSTAKKYNFVDIYKETDCTVDGITYCAFNDIILRLIQNIMEAYFVVDSDQKVSDARVHELQVTITERYKTEWSRQNQLRQESDQQAMEELAAQFA</sequence>
<dbReference type="Proteomes" id="UP000230821">
    <property type="component" value="Unassembled WGS sequence"/>
</dbReference>
<reference evidence="1 2" key="1">
    <citation type="submission" date="2017-10" db="EMBL/GenBank/DDBJ databases">
        <title>Novel microbial diversity and functional potential in the marine mammal oral microbiome.</title>
        <authorList>
            <person name="Dudek N.K."/>
            <person name="Sun C.L."/>
            <person name="Burstein D."/>
            <person name="Kantor R.S."/>
            <person name="Aliaga Goltsman D.S."/>
            <person name="Bik E.M."/>
            <person name="Thomas B.C."/>
            <person name="Banfield J.F."/>
            <person name="Relman D.A."/>
        </authorList>
    </citation>
    <scope>NUCLEOTIDE SEQUENCE [LARGE SCALE GENOMIC DNA]</scope>
    <source>
        <strain evidence="1">DOLJORAL78_47_16</strain>
    </source>
</reference>
<organism evidence="1 2">
    <name type="scientific">candidate division KSB3 bacterium</name>
    <dbReference type="NCBI Taxonomy" id="2044937"/>
    <lineage>
        <taxon>Bacteria</taxon>
        <taxon>candidate division KSB3</taxon>
    </lineage>
</organism>
<comment type="caution">
    <text evidence="1">The sequence shown here is derived from an EMBL/GenBank/DDBJ whole genome shotgun (WGS) entry which is preliminary data.</text>
</comment>
<evidence type="ECO:0000313" key="2">
    <source>
        <dbReference type="Proteomes" id="UP000230821"/>
    </source>
</evidence>
<protein>
    <submittedName>
        <fullName evidence="1">Uncharacterized protein</fullName>
    </submittedName>
</protein>
<dbReference type="AlphaFoldDB" id="A0A2G6KDX5"/>
<accession>A0A2G6KDX5</accession>
<name>A0A2G6KDX5_9BACT</name>